<evidence type="ECO:0000313" key="3">
    <source>
        <dbReference type="Proteomes" id="UP001176941"/>
    </source>
</evidence>
<feature type="signal peptide" evidence="1">
    <location>
        <begin position="1"/>
        <end position="21"/>
    </location>
</feature>
<dbReference type="EMBL" id="OX459942">
    <property type="protein sequence ID" value="CAI9176659.1"/>
    <property type="molecule type" value="Genomic_DNA"/>
</dbReference>
<sequence length="112" mass="11699">MRPRVVEAALSFAGLTALAQGSGSAPLWTFPLGSALTSSVSSLCPSPPPLHTLEVTHSFKTLLLVICVHHGDLMAPGEMEPLASVSRSGAGGETLEERARLNCCLQSEFPEA</sequence>
<reference evidence="2" key="1">
    <citation type="submission" date="2023-04" db="EMBL/GenBank/DDBJ databases">
        <authorList>
            <consortium name="ELIXIR-Norway"/>
        </authorList>
    </citation>
    <scope>NUCLEOTIDE SEQUENCE [LARGE SCALE GENOMIC DNA]</scope>
</reference>
<proteinExistence type="predicted"/>
<gene>
    <name evidence="2" type="ORF">MRATA1EN1_LOCUS25621</name>
</gene>
<feature type="chain" id="PRO_5046732748" description="Secreted protein" evidence="1">
    <location>
        <begin position="22"/>
        <end position="112"/>
    </location>
</feature>
<keyword evidence="1" id="KW-0732">Signal</keyword>
<dbReference type="Proteomes" id="UP001176941">
    <property type="component" value="Chromosome 6"/>
</dbReference>
<protein>
    <recommendedName>
        <fullName evidence="4">Secreted protein</fullName>
    </recommendedName>
</protein>
<accession>A0ABN8ZSH0</accession>
<organism evidence="2 3">
    <name type="scientific">Rangifer tarandus platyrhynchus</name>
    <name type="common">Svalbard reindeer</name>
    <dbReference type="NCBI Taxonomy" id="3082113"/>
    <lineage>
        <taxon>Eukaryota</taxon>
        <taxon>Metazoa</taxon>
        <taxon>Chordata</taxon>
        <taxon>Craniata</taxon>
        <taxon>Vertebrata</taxon>
        <taxon>Euteleostomi</taxon>
        <taxon>Mammalia</taxon>
        <taxon>Eutheria</taxon>
        <taxon>Laurasiatheria</taxon>
        <taxon>Artiodactyla</taxon>
        <taxon>Ruminantia</taxon>
        <taxon>Pecora</taxon>
        <taxon>Cervidae</taxon>
        <taxon>Odocoileinae</taxon>
        <taxon>Rangifer</taxon>
    </lineage>
</organism>
<evidence type="ECO:0000256" key="1">
    <source>
        <dbReference type="SAM" id="SignalP"/>
    </source>
</evidence>
<keyword evidence="3" id="KW-1185">Reference proteome</keyword>
<evidence type="ECO:0008006" key="4">
    <source>
        <dbReference type="Google" id="ProtNLM"/>
    </source>
</evidence>
<evidence type="ECO:0000313" key="2">
    <source>
        <dbReference type="EMBL" id="CAI9176659.1"/>
    </source>
</evidence>
<name>A0ABN8ZSH0_RANTA</name>